<name>A0ACB6ZKC7_THEGA</name>
<reference evidence="1" key="1">
    <citation type="submission" date="2019-10" db="EMBL/GenBank/DDBJ databases">
        <authorList>
            <consortium name="DOE Joint Genome Institute"/>
            <person name="Kuo A."/>
            <person name="Miyauchi S."/>
            <person name="Kiss E."/>
            <person name="Drula E."/>
            <person name="Kohler A."/>
            <person name="Sanchez-Garcia M."/>
            <person name="Andreopoulos B."/>
            <person name="Barry K.W."/>
            <person name="Bonito G."/>
            <person name="Buee M."/>
            <person name="Carver A."/>
            <person name="Chen C."/>
            <person name="Cichocki N."/>
            <person name="Clum A."/>
            <person name="Culley D."/>
            <person name="Crous P.W."/>
            <person name="Fauchery L."/>
            <person name="Girlanda M."/>
            <person name="Hayes R."/>
            <person name="Keri Z."/>
            <person name="Labutti K."/>
            <person name="Lipzen A."/>
            <person name="Lombard V."/>
            <person name="Magnuson J."/>
            <person name="Maillard F."/>
            <person name="Morin E."/>
            <person name="Murat C."/>
            <person name="Nolan M."/>
            <person name="Ohm R."/>
            <person name="Pangilinan J."/>
            <person name="Pereira M."/>
            <person name="Perotto S."/>
            <person name="Peter M."/>
            <person name="Riley R."/>
            <person name="Sitrit Y."/>
            <person name="Stielow B."/>
            <person name="Szollosi G."/>
            <person name="Zifcakova L."/>
            <person name="Stursova M."/>
            <person name="Spatafora J.W."/>
            <person name="Tedersoo L."/>
            <person name="Vaario L.-M."/>
            <person name="Yamada A."/>
            <person name="Yan M."/>
            <person name="Wang P."/>
            <person name="Xu J."/>
            <person name="Bruns T."/>
            <person name="Baldrian P."/>
            <person name="Vilgalys R."/>
            <person name="Henrissat B."/>
            <person name="Grigoriev I.V."/>
            <person name="Hibbett D."/>
            <person name="Nagy L.G."/>
            <person name="Martin F.M."/>
        </authorList>
    </citation>
    <scope>NUCLEOTIDE SEQUENCE</scope>
    <source>
        <strain evidence="1">P2</strain>
    </source>
</reference>
<proteinExistence type="predicted"/>
<comment type="caution">
    <text evidence="1">The sequence shown here is derived from an EMBL/GenBank/DDBJ whole genome shotgun (WGS) entry which is preliminary data.</text>
</comment>
<evidence type="ECO:0000313" key="1">
    <source>
        <dbReference type="EMBL" id="KAF9650270.1"/>
    </source>
</evidence>
<keyword evidence="2" id="KW-1185">Reference proteome</keyword>
<gene>
    <name evidence="1" type="ORF">BDM02DRAFT_3185488</name>
</gene>
<sequence length="695" mass="74718">MNTSANINVRKTPLTSPNPPRSTVSFRTPSPFKVNQRVENKTVLSATTSSISTTRPPSVKLQAVGVQKSISSNSTVTRTDRPVVLSSATSRANTSSPELVTHQRRTSVTLHPPKPIVTGVSRTAPSSPLVPAVNPRVQSSPTLSSLRDLQPSPTPSIRITSKVTKLSVNAKASATSEPATPNSVTGLGHRTFASRSRVSSVSNLRNMENSSTSPPSRSPVSSISENTKLAITERPRVPSISQDGLHFIPPSTSATPTPTSTSSSPPLRSASPLLRHRRVPSVAKSDIIYNFSSLQINGNEDVTVQAPRPIRPNVGLPSANFSPKYSPFSSGNTRPNLHLKVNSSPGTSSTNKFPVIAKIDPLSIPLPLNSPPTSTLSYSSRSTVSSSSAISMSPQHSALSGIGPTLNSHDGTGLGMGMTHRRRVSGVGVNGNLNRHPPNVDNQTNGVNAARVKRGDPEQILVQGGIQFLQRATEEDLGDSDAGSSLLDDLDLHEEDQGNSDRRMRAEAKSIRKIEDLEITNRSLMVINASLEAAKHRQAKEIRDLRRKLRESRLILPPKAYRLVTFGQTGNTSLDTDPDGDDDGDDEDDDTDEIGILDVEKINDEGFKRCWNLLESLLENGRQALAAKPEDFEVAPSSATKVLHAEELRSEADPDERDRHDGDADTSIISVDPDSEDEVEGMVSIRITTPMPPSP</sequence>
<dbReference type="EMBL" id="MU117986">
    <property type="protein sequence ID" value="KAF9650270.1"/>
    <property type="molecule type" value="Genomic_DNA"/>
</dbReference>
<accession>A0ACB6ZKC7</accession>
<protein>
    <submittedName>
        <fullName evidence="1">Uncharacterized protein</fullName>
    </submittedName>
</protein>
<evidence type="ECO:0000313" key="2">
    <source>
        <dbReference type="Proteomes" id="UP000886501"/>
    </source>
</evidence>
<organism evidence="1 2">
    <name type="scientific">Thelephora ganbajun</name>
    <name type="common">Ganba fungus</name>
    <dbReference type="NCBI Taxonomy" id="370292"/>
    <lineage>
        <taxon>Eukaryota</taxon>
        <taxon>Fungi</taxon>
        <taxon>Dikarya</taxon>
        <taxon>Basidiomycota</taxon>
        <taxon>Agaricomycotina</taxon>
        <taxon>Agaricomycetes</taxon>
        <taxon>Thelephorales</taxon>
        <taxon>Thelephoraceae</taxon>
        <taxon>Thelephora</taxon>
    </lineage>
</organism>
<dbReference type="Proteomes" id="UP000886501">
    <property type="component" value="Unassembled WGS sequence"/>
</dbReference>
<reference evidence="1" key="2">
    <citation type="journal article" date="2020" name="Nat. Commun.">
        <title>Large-scale genome sequencing of mycorrhizal fungi provides insights into the early evolution of symbiotic traits.</title>
        <authorList>
            <person name="Miyauchi S."/>
            <person name="Kiss E."/>
            <person name="Kuo A."/>
            <person name="Drula E."/>
            <person name="Kohler A."/>
            <person name="Sanchez-Garcia M."/>
            <person name="Morin E."/>
            <person name="Andreopoulos B."/>
            <person name="Barry K.W."/>
            <person name="Bonito G."/>
            <person name="Buee M."/>
            <person name="Carver A."/>
            <person name="Chen C."/>
            <person name="Cichocki N."/>
            <person name="Clum A."/>
            <person name="Culley D."/>
            <person name="Crous P.W."/>
            <person name="Fauchery L."/>
            <person name="Girlanda M."/>
            <person name="Hayes R.D."/>
            <person name="Keri Z."/>
            <person name="LaButti K."/>
            <person name="Lipzen A."/>
            <person name="Lombard V."/>
            <person name="Magnuson J."/>
            <person name="Maillard F."/>
            <person name="Murat C."/>
            <person name="Nolan M."/>
            <person name="Ohm R.A."/>
            <person name="Pangilinan J."/>
            <person name="Pereira M.F."/>
            <person name="Perotto S."/>
            <person name="Peter M."/>
            <person name="Pfister S."/>
            <person name="Riley R."/>
            <person name="Sitrit Y."/>
            <person name="Stielow J.B."/>
            <person name="Szollosi G."/>
            <person name="Zifcakova L."/>
            <person name="Stursova M."/>
            <person name="Spatafora J.W."/>
            <person name="Tedersoo L."/>
            <person name="Vaario L.M."/>
            <person name="Yamada A."/>
            <person name="Yan M."/>
            <person name="Wang P."/>
            <person name="Xu J."/>
            <person name="Bruns T."/>
            <person name="Baldrian P."/>
            <person name="Vilgalys R."/>
            <person name="Dunand C."/>
            <person name="Henrissat B."/>
            <person name="Grigoriev I.V."/>
            <person name="Hibbett D."/>
            <person name="Nagy L.G."/>
            <person name="Martin F.M."/>
        </authorList>
    </citation>
    <scope>NUCLEOTIDE SEQUENCE</scope>
    <source>
        <strain evidence="1">P2</strain>
    </source>
</reference>